<feature type="non-terminal residue" evidence="6">
    <location>
        <position position="1106"/>
    </location>
</feature>
<dbReference type="FunFam" id="2.30.38.10:FF:000001">
    <property type="entry name" value="Non-ribosomal peptide synthetase PvdI"/>
    <property type="match status" value="1"/>
</dbReference>
<dbReference type="SUPFAM" id="SSF56801">
    <property type="entry name" value="Acetyl-CoA synthetase-like"/>
    <property type="match status" value="2"/>
</dbReference>
<dbReference type="InterPro" id="IPR006162">
    <property type="entry name" value="Ppantetheine_attach_site"/>
</dbReference>
<comment type="similarity">
    <text evidence="2">Belongs to the ATP-dependent AMP-binding enzyme family.</text>
</comment>
<dbReference type="Gene3D" id="1.10.1200.10">
    <property type="entry name" value="ACP-like"/>
    <property type="match status" value="1"/>
</dbReference>
<dbReference type="Pfam" id="PF00668">
    <property type="entry name" value="Condensation"/>
    <property type="match status" value="1"/>
</dbReference>
<dbReference type="PROSITE" id="PS00455">
    <property type="entry name" value="AMP_BINDING"/>
    <property type="match status" value="1"/>
</dbReference>
<dbReference type="PANTHER" id="PTHR45527">
    <property type="entry name" value="NONRIBOSOMAL PEPTIDE SYNTHETASE"/>
    <property type="match status" value="1"/>
</dbReference>
<dbReference type="InterPro" id="IPR000873">
    <property type="entry name" value="AMP-dep_synth/lig_dom"/>
</dbReference>
<dbReference type="NCBIfam" id="TIGR01733">
    <property type="entry name" value="AA-adenyl-dom"/>
    <property type="match status" value="1"/>
</dbReference>
<dbReference type="InterPro" id="IPR001242">
    <property type="entry name" value="Condensation_dom"/>
</dbReference>
<dbReference type="EMBL" id="RAVZ01000558">
    <property type="protein sequence ID" value="RKG69961.1"/>
    <property type="molecule type" value="Genomic_DNA"/>
</dbReference>
<dbReference type="Gene3D" id="3.30.559.30">
    <property type="entry name" value="Nonribosomal peptide synthetase, condensation domain"/>
    <property type="match status" value="1"/>
</dbReference>
<dbReference type="GO" id="GO:0009366">
    <property type="term" value="C:enterobactin synthetase complex"/>
    <property type="evidence" value="ECO:0007669"/>
    <property type="project" value="TreeGrafter"/>
</dbReference>
<dbReference type="FunFam" id="3.30.300.30:FF:000010">
    <property type="entry name" value="Enterobactin synthetase component F"/>
    <property type="match status" value="1"/>
</dbReference>
<dbReference type="SUPFAM" id="SSF52777">
    <property type="entry name" value="CoA-dependent acyltransferases"/>
    <property type="match status" value="2"/>
</dbReference>
<dbReference type="GO" id="GO:0031177">
    <property type="term" value="F:phosphopantetheine binding"/>
    <property type="evidence" value="ECO:0007669"/>
    <property type="project" value="TreeGrafter"/>
</dbReference>
<dbReference type="Gene3D" id="2.30.38.10">
    <property type="entry name" value="Luciferase, Domain 3"/>
    <property type="match status" value="1"/>
</dbReference>
<comment type="caution">
    <text evidence="6">The sequence shown here is derived from an EMBL/GenBank/DDBJ whole genome shotgun (WGS) entry which is preliminary data.</text>
</comment>
<dbReference type="InterPro" id="IPR010071">
    <property type="entry name" value="AA_adenyl_dom"/>
</dbReference>
<dbReference type="Gene3D" id="3.30.559.10">
    <property type="entry name" value="Chloramphenicol acetyltransferase-like domain"/>
    <property type="match status" value="1"/>
</dbReference>
<feature type="non-terminal residue" evidence="6">
    <location>
        <position position="1"/>
    </location>
</feature>
<dbReference type="InterPro" id="IPR045851">
    <property type="entry name" value="AMP-bd_C_sf"/>
</dbReference>
<dbReference type="RefSeq" id="WP_120545755.1">
    <property type="nucleotide sequence ID" value="NZ_RAVZ01000558.1"/>
</dbReference>
<dbReference type="Pfam" id="PF13193">
    <property type="entry name" value="AMP-binding_C"/>
    <property type="match status" value="1"/>
</dbReference>
<dbReference type="FunFam" id="3.40.50.980:FF:000001">
    <property type="entry name" value="Non-ribosomal peptide synthetase"/>
    <property type="match status" value="1"/>
</dbReference>
<evidence type="ECO:0000313" key="7">
    <source>
        <dbReference type="Proteomes" id="UP000268094"/>
    </source>
</evidence>
<dbReference type="PROSITE" id="PS00012">
    <property type="entry name" value="PHOSPHOPANTETHEINE"/>
    <property type="match status" value="1"/>
</dbReference>
<dbReference type="Gene3D" id="3.30.300.30">
    <property type="match status" value="1"/>
</dbReference>
<dbReference type="PROSITE" id="PS50075">
    <property type="entry name" value="CARRIER"/>
    <property type="match status" value="1"/>
</dbReference>
<evidence type="ECO:0000259" key="5">
    <source>
        <dbReference type="PROSITE" id="PS50075"/>
    </source>
</evidence>
<dbReference type="InterPro" id="IPR025110">
    <property type="entry name" value="AMP-bd_C"/>
</dbReference>
<dbReference type="Gene3D" id="3.40.50.980">
    <property type="match status" value="2"/>
</dbReference>
<proteinExistence type="inferred from homology"/>
<dbReference type="Pfam" id="PF00550">
    <property type="entry name" value="PP-binding"/>
    <property type="match status" value="1"/>
</dbReference>
<dbReference type="InterPro" id="IPR036736">
    <property type="entry name" value="ACP-like_sf"/>
</dbReference>
<dbReference type="FunFam" id="3.40.50.12780:FF:000012">
    <property type="entry name" value="Non-ribosomal peptide synthetase"/>
    <property type="match status" value="1"/>
</dbReference>
<dbReference type="FunFam" id="3.30.559.10:FF:000012">
    <property type="entry name" value="Non-ribosomal peptide synthetase"/>
    <property type="match status" value="1"/>
</dbReference>
<dbReference type="GO" id="GO:0009239">
    <property type="term" value="P:enterobactin biosynthetic process"/>
    <property type="evidence" value="ECO:0007669"/>
    <property type="project" value="TreeGrafter"/>
</dbReference>
<dbReference type="AlphaFoldDB" id="A0A3A8HVK6"/>
<evidence type="ECO:0000256" key="3">
    <source>
        <dbReference type="ARBA" id="ARBA00022450"/>
    </source>
</evidence>
<sequence length="1106" mass="120910">GRLYRTGDKVRQREDGKLEFLGRVDFQLKVRGYRVELGEVEAGLSACEGVREAVVVAREDVPGDKRLVGYVVAKPGHTVEVTALRSELKGRLPEYMVPSALVVLEALPLNANGKVDRKALPKPEQLDGDARGFTAPRTPTEQQLASIWSELLGAKQVGLGDSFFELGGHSLLATQAISRIRQTFQVELPLRALFEDAVLERLAARIDLAVHSGGGVRMPALVPVARTDALPLSFAQQRLWFLDQLEPGGTSYNIPTAVRLSGELDVGALRRTFGELVRRHESLRTTFRAMSGSPVQVVAPASEVPLTWVDLSGEVDGEARAQALAEQEVRRPFDLEQGPLFRVTLIRLTEVEHVLLLSVHHIVSDGWSRGVLVREVASLYGAYSTGQPSPLPELAVQYADYAAWQRDWLQGEVLEAQLAYWKRHLGGAPHALELPTDRPRPAVQTFRGSNCSVTMPLSLRDALWALSREEGATPFMTLLAAWQVLLARYSGQDDISVGTPIAGRNRTELEGLIGFFINTLVLRTQIAGDASFRQVLRQVREVALGAYAHQEVPFEKLVEELKPERDMSRSSLFQVMFSLQNAPLPVAQLPTGLRLQPVDAEGDTAKFELSLDMGDRGQGLSASLEYNTDLFDAATAQRMLAHFSVLLEGIAANPDARVLDLPMLGEAERRRVLVEWNDTDVVLPAEQGIAERFAEQARLTPEAQAVVAPGEAALTYGELEAQANQLAHHLRSQGVGPEVLVGVCLERTPRLLVALLGILKAGGAYVPLDPSYPADRLALMVSESRMSLLLTQQSLEGTVEAPGLRRYLLDAEAPARAGLPTEAPTRTAQPENLAYVVFTSGSTGTPKGVMVSHRSWANAYLGWERSYGLKAGVQSHLQMASFSFDVFGGDLSRALCSGGKLVLSPREWLLEPGKLHGLMEAEGVDCAEFVPAVLRGLLQHLEETGQRLEKMKVLIAGSDAWYVNEYRRIRGVIGASTRLINSYGISETTIDSTWFESDALVAGDNRLVPIGRPFANVRMYVLDGALKPVASGVASELYIGGEGVTRGYIHRPELTAERFVPDPYGAPGSRLYRSGDRARYLGDGNLEFLGRADTQVKLRGFRVELG</sequence>
<dbReference type="GO" id="GO:0005829">
    <property type="term" value="C:cytosol"/>
    <property type="evidence" value="ECO:0007669"/>
    <property type="project" value="TreeGrafter"/>
</dbReference>
<evidence type="ECO:0000256" key="2">
    <source>
        <dbReference type="ARBA" id="ARBA00006432"/>
    </source>
</evidence>
<dbReference type="Gene3D" id="3.40.50.12780">
    <property type="entry name" value="N-terminal domain of ligase-like"/>
    <property type="match status" value="1"/>
</dbReference>
<keyword evidence="7" id="KW-1185">Reference proteome</keyword>
<dbReference type="InterPro" id="IPR009081">
    <property type="entry name" value="PP-bd_ACP"/>
</dbReference>
<dbReference type="InterPro" id="IPR023213">
    <property type="entry name" value="CAT-like_dom_sf"/>
</dbReference>
<dbReference type="Proteomes" id="UP000268094">
    <property type="component" value="Unassembled WGS sequence"/>
</dbReference>
<dbReference type="InterPro" id="IPR020845">
    <property type="entry name" value="AMP-binding_CS"/>
</dbReference>
<keyword evidence="4" id="KW-0597">Phosphoprotein</keyword>
<dbReference type="InterPro" id="IPR042099">
    <property type="entry name" value="ANL_N_sf"/>
</dbReference>
<gene>
    <name evidence="6" type="ORF">D7V88_39995</name>
</gene>
<dbReference type="Pfam" id="PF00501">
    <property type="entry name" value="AMP-binding"/>
    <property type="match status" value="1"/>
</dbReference>
<protein>
    <submittedName>
        <fullName evidence="6">Amino acid adenylation domain-containing protein</fullName>
    </submittedName>
</protein>
<dbReference type="CDD" id="cd19531">
    <property type="entry name" value="LCL_NRPS-like"/>
    <property type="match status" value="1"/>
</dbReference>
<evidence type="ECO:0000313" key="6">
    <source>
        <dbReference type="EMBL" id="RKG69961.1"/>
    </source>
</evidence>
<evidence type="ECO:0000256" key="4">
    <source>
        <dbReference type="ARBA" id="ARBA00022553"/>
    </source>
</evidence>
<dbReference type="FunFam" id="1.10.1200.10:FF:000005">
    <property type="entry name" value="Nonribosomal peptide synthetase 1"/>
    <property type="match status" value="1"/>
</dbReference>
<name>A0A3A8HVK6_9BACT</name>
<comment type="cofactor">
    <cofactor evidence="1">
        <name>pantetheine 4'-phosphate</name>
        <dbReference type="ChEBI" id="CHEBI:47942"/>
    </cofactor>
</comment>
<evidence type="ECO:0000256" key="1">
    <source>
        <dbReference type="ARBA" id="ARBA00001957"/>
    </source>
</evidence>
<dbReference type="PANTHER" id="PTHR45527:SF1">
    <property type="entry name" value="FATTY ACID SYNTHASE"/>
    <property type="match status" value="1"/>
</dbReference>
<feature type="domain" description="Carrier" evidence="5">
    <location>
        <begin position="135"/>
        <end position="210"/>
    </location>
</feature>
<accession>A0A3A8HVK6</accession>
<dbReference type="GO" id="GO:0043041">
    <property type="term" value="P:amino acid activation for nonribosomal peptide biosynthetic process"/>
    <property type="evidence" value="ECO:0007669"/>
    <property type="project" value="TreeGrafter"/>
</dbReference>
<reference evidence="7" key="1">
    <citation type="submission" date="2018-09" db="EMBL/GenBank/DDBJ databases">
        <authorList>
            <person name="Livingstone P.G."/>
            <person name="Whitworth D.E."/>
        </authorList>
    </citation>
    <scope>NUCLEOTIDE SEQUENCE [LARGE SCALE GENOMIC DNA]</scope>
    <source>
        <strain evidence="7">CA054A</strain>
    </source>
</reference>
<keyword evidence="3" id="KW-0596">Phosphopantetheine</keyword>
<dbReference type="GO" id="GO:0047527">
    <property type="term" value="F:2,3-dihydroxybenzoate-serine ligase activity"/>
    <property type="evidence" value="ECO:0007669"/>
    <property type="project" value="TreeGrafter"/>
</dbReference>
<organism evidence="6 7">
    <name type="scientific">Corallococcus terminator</name>
    <dbReference type="NCBI Taxonomy" id="2316733"/>
    <lineage>
        <taxon>Bacteria</taxon>
        <taxon>Pseudomonadati</taxon>
        <taxon>Myxococcota</taxon>
        <taxon>Myxococcia</taxon>
        <taxon>Myxococcales</taxon>
        <taxon>Cystobacterineae</taxon>
        <taxon>Myxococcaceae</taxon>
        <taxon>Corallococcus</taxon>
    </lineage>
</organism>
<dbReference type="SUPFAM" id="SSF47336">
    <property type="entry name" value="ACP-like"/>
    <property type="match status" value="1"/>
</dbReference>
<dbReference type="OrthoDB" id="9757540at2"/>